<reference evidence="2" key="1">
    <citation type="journal article" date="2010" name="Stand. Genomic Sci.">
        <title>Complete genome sequence of Syntrophothermus lipocalidus type strain (TGB-C1T).</title>
        <authorList>
            <consortium name="US DOE Joint Genome Institute (JGI-PGF)"/>
            <person name="Djao O."/>
            <person name="Zhang X."/>
            <person name="Lucas S."/>
            <person name="Lapidus A."/>
            <person name="Glavina Del Rio T."/>
            <person name="Nolan M."/>
            <person name="Tice H."/>
            <person name="Cheng J."/>
            <person name="Han C."/>
            <person name="Tapia R."/>
            <person name="Goodwin L."/>
            <person name="Pitluck S."/>
            <person name="Liolios K."/>
            <person name="Ivanova N."/>
            <person name="Mavromatis K."/>
            <person name="Mikhailova N."/>
            <person name="Ovchinnikova G."/>
            <person name="Pati A."/>
            <person name="Brambilla E."/>
            <person name="Chen A."/>
            <person name="Palaniappan K."/>
            <person name="Land M."/>
            <person name="Hauser L."/>
            <person name="Chang Y."/>
            <person name="Jeffries C."/>
            <person name="Rohde M."/>
            <person name="Sikorski J."/>
            <person name="Spring S."/>
            <person name="Goker M."/>
            <person name="Detter J."/>
            <person name="Woyke T."/>
            <person name="Bristow J."/>
            <person name="Eisen J."/>
            <person name="Markowitz V."/>
            <person name="Hugenholtz P."/>
            <person name="Kyrpides N."/>
            <person name="Klenk H."/>
        </authorList>
    </citation>
    <scope>NUCLEOTIDE SEQUENCE [LARGE SCALE GENOMIC DNA]</scope>
    <source>
        <strain evidence="2">DSM 12680 / TGB-C1</strain>
    </source>
</reference>
<dbReference type="HOGENOM" id="CLU_1509883_0_0_9"/>
<sequence>MVRGESYRQKALQQLAGKPRVNGYLGPVLDVDRKILAQYEVSWPPYEGEGVQDNPSTKIYTNLDFPPRKVPEPPGYYLGKYYTKYVDTVKELKRTREYEKAEQLLLALVDAVEAESKAKNWVVAPWYYEQLAIIYRKQKQLDKEIAILQRYAAQQLDTSSINANPLLIRLQNLQANSQ</sequence>
<protein>
    <submittedName>
        <fullName evidence="1">Uncharacterized protein</fullName>
    </submittedName>
</protein>
<dbReference type="KEGG" id="slp:Slip_1974"/>
<accession>D7CPU7</accession>
<dbReference type="EMBL" id="CP002048">
    <property type="protein sequence ID" value="ADI02725.1"/>
    <property type="molecule type" value="Genomic_DNA"/>
</dbReference>
<reference evidence="1 2" key="2">
    <citation type="journal article" date="2010" name="Stand. Genomic Sci.">
        <title>Complete genome sequence of Syntrophothermus lipocalidus type strain (TGB-C1).</title>
        <authorList>
            <person name="Djao O.D."/>
            <person name="Zhang X."/>
            <person name="Lucas S."/>
            <person name="Lapidus A."/>
            <person name="Del Rio T.G."/>
            <person name="Nolan M."/>
            <person name="Tice H."/>
            <person name="Cheng J.F."/>
            <person name="Han C."/>
            <person name="Tapia R."/>
            <person name="Goodwin L."/>
            <person name="Pitluck S."/>
            <person name="Liolios K."/>
            <person name="Ivanova N."/>
            <person name="Mavromatis K."/>
            <person name="Mikhailova N."/>
            <person name="Ovchinnikova G."/>
            <person name="Pati A."/>
            <person name="Brambilla E."/>
            <person name="Chen A."/>
            <person name="Palaniappan K."/>
            <person name="Land M."/>
            <person name="Hauser L."/>
            <person name="Chang Y.J."/>
            <person name="Jeffries C.D."/>
            <person name="Rohde M."/>
            <person name="Sikorski J."/>
            <person name="Spring S."/>
            <person name="Goker M."/>
            <person name="Detter J.C."/>
            <person name="Woyke T."/>
            <person name="Bristow J."/>
            <person name="Eisen J.A."/>
            <person name="Markowitz V."/>
            <person name="Hugenholtz P."/>
            <person name="Kyrpides N.C."/>
            <person name="Klenk H.P."/>
        </authorList>
    </citation>
    <scope>NUCLEOTIDE SEQUENCE [LARGE SCALE GENOMIC DNA]</scope>
    <source>
        <strain evidence="2">DSM 12680 / TGB-C1</strain>
    </source>
</reference>
<organism evidence="1 2">
    <name type="scientific">Syntrophothermus lipocalidus (strain DSM 12680 / TGB-C1)</name>
    <dbReference type="NCBI Taxonomy" id="643648"/>
    <lineage>
        <taxon>Bacteria</taxon>
        <taxon>Bacillati</taxon>
        <taxon>Bacillota</taxon>
        <taxon>Clostridia</taxon>
        <taxon>Eubacteriales</taxon>
        <taxon>Syntrophomonadaceae</taxon>
        <taxon>Syntrophothermus</taxon>
    </lineage>
</organism>
<dbReference type="eggNOG" id="ENOG5031P3J">
    <property type="taxonomic scope" value="Bacteria"/>
</dbReference>
<gene>
    <name evidence="1" type="ordered locus">Slip_1974</name>
</gene>
<proteinExistence type="predicted"/>
<dbReference type="STRING" id="643648.Slip_1974"/>
<keyword evidence="2" id="KW-1185">Reference proteome</keyword>
<dbReference type="Proteomes" id="UP000000378">
    <property type="component" value="Chromosome"/>
</dbReference>
<dbReference type="AlphaFoldDB" id="D7CPU7"/>
<evidence type="ECO:0000313" key="1">
    <source>
        <dbReference type="EMBL" id="ADI02725.1"/>
    </source>
</evidence>
<name>D7CPU7_SYNLT</name>
<evidence type="ECO:0000313" key="2">
    <source>
        <dbReference type="Proteomes" id="UP000000378"/>
    </source>
</evidence>